<comment type="function">
    <text evidence="4">Catalyzes amidations at positions B, D, E, and G on adenosylcobyrinic A,C-diamide. NH(2) groups are provided by glutamine, and one molecule of ATP is hydrogenolyzed for each amidation.</text>
</comment>
<evidence type="ECO:0000256" key="4">
    <source>
        <dbReference type="HAMAP-Rule" id="MF_00028"/>
    </source>
</evidence>
<keyword evidence="2 4" id="KW-0169">Cobalamin biosynthesis</keyword>
<dbReference type="CDD" id="cd01750">
    <property type="entry name" value="GATase1_CobQ"/>
    <property type="match status" value="1"/>
</dbReference>
<reference evidence="7 8" key="1">
    <citation type="submission" date="2016-10" db="EMBL/GenBank/DDBJ databases">
        <authorList>
            <person name="de Groot N.N."/>
        </authorList>
    </citation>
    <scope>NUCLEOTIDE SEQUENCE [LARGE SCALE GENOMIC DNA]</scope>
    <source>
        <strain evidence="7 8">DSM 21632</strain>
    </source>
</reference>
<accession>A0A1G7ZKW8</accession>
<protein>
    <recommendedName>
        <fullName evidence="4">Cobyric acid synthase</fullName>
    </recommendedName>
</protein>
<feature type="domain" description="CobB/CobQ-like glutamine amidotransferase" evidence="6">
    <location>
        <begin position="253"/>
        <end position="444"/>
    </location>
</feature>
<dbReference type="InterPro" id="IPR002586">
    <property type="entry name" value="CobQ/CobB/MinD/ParA_Nub-bd_dom"/>
</dbReference>
<dbReference type="InterPro" id="IPR027417">
    <property type="entry name" value="P-loop_NTPase"/>
</dbReference>
<dbReference type="InterPro" id="IPR011698">
    <property type="entry name" value="GATase_3"/>
</dbReference>
<evidence type="ECO:0000259" key="6">
    <source>
        <dbReference type="Pfam" id="PF07685"/>
    </source>
</evidence>
<dbReference type="Pfam" id="PF07685">
    <property type="entry name" value="GATase_3"/>
    <property type="match status" value="1"/>
</dbReference>
<dbReference type="GO" id="GO:0015420">
    <property type="term" value="F:ABC-type vitamin B12 transporter activity"/>
    <property type="evidence" value="ECO:0007669"/>
    <property type="project" value="UniProtKB-UniRule"/>
</dbReference>
<evidence type="ECO:0000313" key="8">
    <source>
        <dbReference type="Proteomes" id="UP000199163"/>
    </source>
</evidence>
<dbReference type="GO" id="GO:0003824">
    <property type="term" value="F:catalytic activity"/>
    <property type="evidence" value="ECO:0007669"/>
    <property type="project" value="InterPro"/>
</dbReference>
<dbReference type="InterPro" id="IPR033949">
    <property type="entry name" value="CobQ_GATase1"/>
</dbReference>
<dbReference type="InterPro" id="IPR029062">
    <property type="entry name" value="Class_I_gatase-like"/>
</dbReference>
<dbReference type="RefSeq" id="WP_091270990.1">
    <property type="nucleotide sequence ID" value="NZ_FNDK01000001.1"/>
</dbReference>
<dbReference type="Gene3D" id="3.40.50.880">
    <property type="match status" value="1"/>
</dbReference>
<feature type="domain" description="CobQ/CobB/MinD/ParA nucleotide binding" evidence="5">
    <location>
        <begin position="4"/>
        <end position="228"/>
    </location>
</feature>
<keyword evidence="8" id="KW-1185">Reference proteome</keyword>
<keyword evidence="3 4" id="KW-0315">Glutamine amidotransferase</keyword>
<dbReference type="PANTHER" id="PTHR21343">
    <property type="entry name" value="DETHIOBIOTIN SYNTHETASE"/>
    <property type="match status" value="1"/>
</dbReference>
<comment type="similarity">
    <text evidence="4">Belongs to the CobB/CobQ family. CobQ subfamily.</text>
</comment>
<dbReference type="HAMAP" id="MF_00028">
    <property type="entry name" value="CobQ"/>
    <property type="match status" value="1"/>
</dbReference>
<comment type="pathway">
    <text evidence="1 4">Cofactor biosynthesis; adenosylcobalamin biosynthesis.</text>
</comment>
<name>A0A1G7ZKW8_9BACI</name>
<dbReference type="AlphaFoldDB" id="A0A1G7ZKW8"/>
<proteinExistence type="inferred from homology"/>
<dbReference type="UniPathway" id="UPA00148"/>
<dbReference type="GO" id="GO:0009236">
    <property type="term" value="P:cobalamin biosynthetic process"/>
    <property type="evidence" value="ECO:0007669"/>
    <property type="project" value="UniProtKB-UniRule"/>
</dbReference>
<dbReference type="Pfam" id="PF01656">
    <property type="entry name" value="CbiA"/>
    <property type="match status" value="1"/>
</dbReference>
<dbReference type="SUPFAM" id="SSF52540">
    <property type="entry name" value="P-loop containing nucleoside triphosphate hydrolases"/>
    <property type="match status" value="1"/>
</dbReference>
<evidence type="ECO:0000259" key="5">
    <source>
        <dbReference type="Pfam" id="PF01656"/>
    </source>
</evidence>
<dbReference type="InterPro" id="IPR047045">
    <property type="entry name" value="CobQ_N"/>
</dbReference>
<feature type="active site" evidence="4">
    <location>
        <position position="437"/>
    </location>
</feature>
<dbReference type="NCBIfam" id="TIGR00313">
    <property type="entry name" value="cobQ"/>
    <property type="match status" value="1"/>
</dbReference>
<gene>
    <name evidence="4" type="primary">cobQ</name>
    <name evidence="7" type="ORF">SAMN05192534_101586</name>
</gene>
<dbReference type="SUPFAM" id="SSF52317">
    <property type="entry name" value="Class I glutamine amidotransferase-like"/>
    <property type="match status" value="1"/>
</dbReference>
<dbReference type="Proteomes" id="UP000199163">
    <property type="component" value="Unassembled WGS sequence"/>
</dbReference>
<evidence type="ECO:0000256" key="1">
    <source>
        <dbReference type="ARBA" id="ARBA00004953"/>
    </source>
</evidence>
<evidence type="ECO:0000256" key="2">
    <source>
        <dbReference type="ARBA" id="ARBA00022573"/>
    </source>
</evidence>
<dbReference type="EMBL" id="FNDK01000001">
    <property type="protein sequence ID" value="SDH09255.1"/>
    <property type="molecule type" value="Genomic_DNA"/>
</dbReference>
<dbReference type="CDD" id="cd05389">
    <property type="entry name" value="CobQ_N"/>
    <property type="match status" value="1"/>
</dbReference>
<feature type="active site" description="Nucleophile" evidence="4">
    <location>
        <position position="332"/>
    </location>
</feature>
<dbReference type="NCBIfam" id="NF001989">
    <property type="entry name" value="PRK00784.1"/>
    <property type="match status" value="1"/>
</dbReference>
<dbReference type="OrthoDB" id="9808302at2"/>
<organism evidence="7 8">
    <name type="scientific">Alteribacillus persepolensis</name>
    <dbReference type="NCBI Taxonomy" id="568899"/>
    <lineage>
        <taxon>Bacteria</taxon>
        <taxon>Bacillati</taxon>
        <taxon>Bacillota</taxon>
        <taxon>Bacilli</taxon>
        <taxon>Bacillales</taxon>
        <taxon>Bacillaceae</taxon>
        <taxon>Alteribacillus</taxon>
    </lineage>
</organism>
<evidence type="ECO:0000256" key="3">
    <source>
        <dbReference type="ARBA" id="ARBA00022962"/>
    </source>
</evidence>
<evidence type="ECO:0000313" key="7">
    <source>
        <dbReference type="EMBL" id="SDH09255.1"/>
    </source>
</evidence>
<dbReference type="Gene3D" id="3.40.50.300">
    <property type="entry name" value="P-loop containing nucleotide triphosphate hydrolases"/>
    <property type="match status" value="1"/>
</dbReference>
<sequence length="498" mass="54787">MKGLMVWGTTSDAGKSYIVTGLCRALYNRGINVAPFKGQNMSNNSYVTATGHEIGRSQGLQAEAANVVPTVDMNPVLLKPRSDRKSEVIVRGKSLGSPDAARYRSDFFTIAKQAVADSLQTLSANYDVVLMEGAGSPAEVNLMDKDLANLETAAIADVPALLAGNIERGGVFASITGTLQLLPKHYRDRVQGVIVNKFRGDPALFKSGITWLEQHTGIPVQGVLPAMDIRIEQEDSLSFSTLHTKAETSSALDVAVIAMPYVSNYTDVEPFLAERDVAVRIVREANQFGCPDAVILPGTRSTIHDYHHLAAAGLTEKIIEHYQQGRFLVGICGGFQMLGKQLIDAHGADTGVAGKTAEGMGIFPLYTTFETSKQTNQWQGRFFDESKTMAVSGFEIHSGLAHIDDKGSEWKPLFYSEEKQPEGMMSRDASTIGTYIHHLFHNDSFRHWWLNQLRQSQGKQLQALVPYSANKEKRLNELADALEEHLNIDNLITMMEKR</sequence>
<dbReference type="InterPro" id="IPR004459">
    <property type="entry name" value="CobQ_synth"/>
</dbReference>
<dbReference type="PANTHER" id="PTHR21343:SF1">
    <property type="entry name" value="COBYRIC ACID SYNTHASE"/>
    <property type="match status" value="1"/>
</dbReference>
<dbReference type="STRING" id="568899.SAMN05192534_101586"/>
<dbReference type="PROSITE" id="PS51274">
    <property type="entry name" value="GATASE_COBBQ"/>
    <property type="match status" value="1"/>
</dbReference>